<dbReference type="RefSeq" id="WP_182548107.1">
    <property type="nucleotide sequence ID" value="NZ_JACGXN010000001.1"/>
</dbReference>
<dbReference type="InterPro" id="IPR008258">
    <property type="entry name" value="Transglycosylase_SLT_dom_1"/>
</dbReference>
<keyword evidence="3" id="KW-0732">Signal</keyword>
<dbReference type="PANTHER" id="PTHR37423:SF2">
    <property type="entry name" value="MEMBRANE-BOUND LYTIC MUREIN TRANSGLYCOSYLASE C"/>
    <property type="match status" value="1"/>
</dbReference>
<feature type="chain" id="PRO_5032709387" evidence="3">
    <location>
        <begin position="29"/>
        <end position="270"/>
    </location>
</feature>
<comment type="similarity">
    <text evidence="2">Belongs to the virb1 family.</text>
</comment>
<name>A0A839EGC6_9HYPH</name>
<feature type="domain" description="Transglycosylase SLT" evidence="4">
    <location>
        <begin position="105"/>
        <end position="198"/>
    </location>
</feature>
<dbReference type="Pfam" id="PF01464">
    <property type="entry name" value="SLT"/>
    <property type="match status" value="1"/>
</dbReference>
<dbReference type="SUPFAM" id="SSF53955">
    <property type="entry name" value="Lysozyme-like"/>
    <property type="match status" value="1"/>
</dbReference>
<dbReference type="CDD" id="cd00254">
    <property type="entry name" value="LT-like"/>
    <property type="match status" value="1"/>
</dbReference>
<dbReference type="AlphaFoldDB" id="A0A839EGC6"/>
<evidence type="ECO:0000256" key="2">
    <source>
        <dbReference type="ARBA" id="ARBA00009387"/>
    </source>
</evidence>
<evidence type="ECO:0000313" key="6">
    <source>
        <dbReference type="Proteomes" id="UP000549052"/>
    </source>
</evidence>
<protein>
    <submittedName>
        <fullName evidence="5">Soluble lytic murein transglycosylase-like protein</fullName>
    </submittedName>
</protein>
<evidence type="ECO:0000256" key="1">
    <source>
        <dbReference type="ARBA" id="ARBA00007734"/>
    </source>
</evidence>
<dbReference type="PANTHER" id="PTHR37423">
    <property type="entry name" value="SOLUBLE LYTIC MUREIN TRANSGLYCOSYLASE-RELATED"/>
    <property type="match status" value="1"/>
</dbReference>
<gene>
    <name evidence="5" type="ORF">FHW16_001120</name>
</gene>
<accession>A0A839EGC6</accession>
<dbReference type="EMBL" id="JACGXN010000001">
    <property type="protein sequence ID" value="MBA8877438.1"/>
    <property type="molecule type" value="Genomic_DNA"/>
</dbReference>
<dbReference type="PROSITE" id="PS51257">
    <property type="entry name" value="PROKAR_LIPOPROTEIN"/>
    <property type="match status" value="1"/>
</dbReference>
<feature type="signal peptide" evidence="3">
    <location>
        <begin position="1"/>
        <end position="28"/>
    </location>
</feature>
<evidence type="ECO:0000259" key="4">
    <source>
        <dbReference type="Pfam" id="PF01464"/>
    </source>
</evidence>
<dbReference type="Gene3D" id="1.10.530.10">
    <property type="match status" value="1"/>
</dbReference>
<evidence type="ECO:0000256" key="3">
    <source>
        <dbReference type="SAM" id="SignalP"/>
    </source>
</evidence>
<comment type="similarity">
    <text evidence="1">Belongs to the transglycosylase Slt family.</text>
</comment>
<dbReference type="InterPro" id="IPR023346">
    <property type="entry name" value="Lysozyme-like_dom_sf"/>
</dbReference>
<dbReference type="Proteomes" id="UP000549052">
    <property type="component" value="Unassembled WGS sequence"/>
</dbReference>
<reference evidence="5 6" key="1">
    <citation type="submission" date="2020-07" db="EMBL/GenBank/DDBJ databases">
        <title>Genomic Encyclopedia of Type Strains, Phase IV (KMG-V): Genome sequencing to study the core and pangenomes of soil and plant-associated prokaryotes.</title>
        <authorList>
            <person name="Whitman W."/>
        </authorList>
    </citation>
    <scope>NUCLEOTIDE SEQUENCE [LARGE SCALE GENOMIC DNA]</scope>
    <source>
        <strain evidence="5 6">AN3</strain>
    </source>
</reference>
<organism evidence="5 6">
    <name type="scientific">Phyllobacterium myrsinacearum</name>
    <dbReference type="NCBI Taxonomy" id="28101"/>
    <lineage>
        <taxon>Bacteria</taxon>
        <taxon>Pseudomonadati</taxon>
        <taxon>Pseudomonadota</taxon>
        <taxon>Alphaproteobacteria</taxon>
        <taxon>Hyphomicrobiales</taxon>
        <taxon>Phyllobacteriaceae</taxon>
        <taxon>Phyllobacterium</taxon>
    </lineage>
</organism>
<sequence>MVSDIRLLRPLACLGLVLTLAACTTANTKLPANTASIPAPAAASRTTASIGTVTAAPVQMAYAGPAANPAALATTSATAQVVSTETPKTAGPAKTETYGPRVDNLISQYSAAYAVPEALVRRVVHRESRGRPEARNGKYWGLMQILPSTARAMGHSGTPKDLLDAETNLKYGVKYLAGAYKVADQNFDRAVRLYASGYYYQAKRKGMLDETGLKGGSTPVQSTQIASLPMAPVPAISQSAATMQTVAYLPDPSPVRPGFIAIPADRPYGL</sequence>
<proteinExistence type="inferred from homology"/>
<keyword evidence="6" id="KW-1185">Reference proteome</keyword>
<comment type="caution">
    <text evidence="5">The sequence shown here is derived from an EMBL/GenBank/DDBJ whole genome shotgun (WGS) entry which is preliminary data.</text>
</comment>
<evidence type="ECO:0000313" key="5">
    <source>
        <dbReference type="EMBL" id="MBA8877438.1"/>
    </source>
</evidence>